<protein>
    <submittedName>
        <fullName evidence="1">Uncharacterized protein</fullName>
    </submittedName>
</protein>
<organism evidence="1 2">
    <name type="scientific">Neoroseomonas alkaliterrae</name>
    <dbReference type="NCBI Taxonomy" id="1452450"/>
    <lineage>
        <taxon>Bacteria</taxon>
        <taxon>Pseudomonadati</taxon>
        <taxon>Pseudomonadota</taxon>
        <taxon>Alphaproteobacteria</taxon>
        <taxon>Acetobacterales</taxon>
        <taxon>Acetobacteraceae</taxon>
        <taxon>Neoroseomonas</taxon>
    </lineage>
</organism>
<dbReference type="EMBL" id="JACIJE010000005">
    <property type="protein sequence ID" value="MBB5690091.1"/>
    <property type="molecule type" value="Genomic_DNA"/>
</dbReference>
<reference evidence="1 2" key="1">
    <citation type="submission" date="2020-08" db="EMBL/GenBank/DDBJ databases">
        <title>Genomic Encyclopedia of Type Strains, Phase IV (KMG-IV): sequencing the most valuable type-strain genomes for metagenomic binning, comparative biology and taxonomic classification.</title>
        <authorList>
            <person name="Goeker M."/>
        </authorList>
    </citation>
    <scope>NUCLEOTIDE SEQUENCE [LARGE SCALE GENOMIC DNA]</scope>
    <source>
        <strain evidence="1 2">DSM 25895</strain>
    </source>
</reference>
<comment type="caution">
    <text evidence="1">The sequence shown here is derived from an EMBL/GenBank/DDBJ whole genome shotgun (WGS) entry which is preliminary data.</text>
</comment>
<accession>A0A840Y258</accession>
<name>A0A840Y258_9PROT</name>
<evidence type="ECO:0000313" key="2">
    <source>
        <dbReference type="Proteomes" id="UP000562254"/>
    </source>
</evidence>
<dbReference type="Proteomes" id="UP000562254">
    <property type="component" value="Unassembled WGS sequence"/>
</dbReference>
<gene>
    <name evidence="1" type="ORF">FHS88_002217</name>
</gene>
<evidence type="ECO:0000313" key="1">
    <source>
        <dbReference type="EMBL" id="MBB5690091.1"/>
    </source>
</evidence>
<dbReference type="RefSeq" id="WP_184484522.1">
    <property type="nucleotide sequence ID" value="NZ_JAAEDJ010000045.1"/>
</dbReference>
<proteinExistence type="predicted"/>
<keyword evidence="2" id="KW-1185">Reference proteome</keyword>
<dbReference type="AlphaFoldDB" id="A0A840Y258"/>
<sequence length="216" mass="23299">MNRPAWVHRQIAAFLAQFCSPKGNEAWIGIRADAPPRLGGEVAAAPDIPLSEGFIWRPHGGGEPELWLDPRKSGYRAAFERFAIRELGATGLDGADVQIDHVFPKSAASLGELAYVRMLAVPPESNMAAGRTLERAMAARNRAAGPRRKPTRMATYFSVGKATGFAGYDSLPDGEGEGNRDLVGALFAHLRDFGVPADCLSRLDAELTADRATDIR</sequence>